<accession>A0A7N0ZVB5</accession>
<dbReference type="PANTHER" id="PTHR33116">
    <property type="entry name" value="REVERSE TRANSCRIPTASE ZINC-BINDING DOMAIN-CONTAINING PROTEIN-RELATED-RELATED"/>
    <property type="match status" value="1"/>
</dbReference>
<dbReference type="PANTHER" id="PTHR33116:SF80">
    <property type="entry name" value="REVERSE TRANSCRIPTASE ZINC-BINDING DOMAIN-CONTAINING PROTEIN"/>
    <property type="match status" value="1"/>
</dbReference>
<sequence>MMGFTKSRLSVTYLGVPLTSKRLVIKDFESVIDKILTRINSWTSKVLSYAGRLTLVKSILATMANYQARLFIFPKAVTEVIEGKYKTYLWAGKGESKRSPVSWDKICEPKKKGGLAIRKFTYNAALILAQVWDIILLKESLWVQWLHTYFLKGMTVEVQWHHLCWNKNSPQNIPSSKCTNLFAESVCRALKDKNNK</sequence>
<dbReference type="EnsemblPlants" id="Kaladp0039s0337.1.v1.1">
    <property type="protein sequence ID" value="Kaladp0039s0337.1.v1.1"/>
    <property type="gene ID" value="Kaladp0039s0337.v1.1"/>
</dbReference>
<name>A0A7N0ZVB5_KALFE</name>
<reference evidence="1" key="1">
    <citation type="submission" date="2021-01" db="UniProtKB">
        <authorList>
            <consortium name="EnsemblPlants"/>
        </authorList>
    </citation>
    <scope>IDENTIFICATION</scope>
</reference>
<proteinExistence type="predicted"/>
<organism evidence="1 2">
    <name type="scientific">Kalanchoe fedtschenkoi</name>
    <name type="common">Lavender scallops</name>
    <name type="synonym">South American air plant</name>
    <dbReference type="NCBI Taxonomy" id="63787"/>
    <lineage>
        <taxon>Eukaryota</taxon>
        <taxon>Viridiplantae</taxon>
        <taxon>Streptophyta</taxon>
        <taxon>Embryophyta</taxon>
        <taxon>Tracheophyta</taxon>
        <taxon>Spermatophyta</taxon>
        <taxon>Magnoliopsida</taxon>
        <taxon>eudicotyledons</taxon>
        <taxon>Gunneridae</taxon>
        <taxon>Pentapetalae</taxon>
        <taxon>Saxifragales</taxon>
        <taxon>Crassulaceae</taxon>
        <taxon>Kalanchoe</taxon>
    </lineage>
</organism>
<keyword evidence="2" id="KW-1185">Reference proteome</keyword>
<protein>
    <submittedName>
        <fullName evidence="1">Uncharacterized protein</fullName>
    </submittedName>
</protein>
<evidence type="ECO:0000313" key="1">
    <source>
        <dbReference type="EnsemblPlants" id="Kaladp0039s0337.1.v1.1"/>
    </source>
</evidence>
<dbReference type="Gramene" id="Kaladp0039s0337.1.v1.1">
    <property type="protein sequence ID" value="Kaladp0039s0337.1.v1.1"/>
    <property type="gene ID" value="Kaladp0039s0337.v1.1"/>
</dbReference>
<evidence type="ECO:0000313" key="2">
    <source>
        <dbReference type="Proteomes" id="UP000594263"/>
    </source>
</evidence>
<dbReference type="OMA" id="LATMANY"/>
<dbReference type="AlphaFoldDB" id="A0A7N0ZVB5"/>
<dbReference type="Proteomes" id="UP000594263">
    <property type="component" value="Unplaced"/>
</dbReference>